<feature type="chain" id="PRO_5040833224" description="Hydrophobin" evidence="1">
    <location>
        <begin position="26"/>
        <end position="99"/>
    </location>
</feature>
<proteinExistence type="predicted"/>
<comment type="caution">
    <text evidence="2">The sequence shown here is derived from an EMBL/GenBank/DDBJ whole genome shotgun (WGS) entry which is preliminary data.</text>
</comment>
<feature type="signal peptide" evidence="1">
    <location>
        <begin position="1"/>
        <end position="25"/>
    </location>
</feature>
<accession>A0A9W9DMT0</accession>
<organism evidence="2 3">
    <name type="scientific">Lentinula aciculospora</name>
    <dbReference type="NCBI Taxonomy" id="153920"/>
    <lineage>
        <taxon>Eukaryota</taxon>
        <taxon>Fungi</taxon>
        <taxon>Dikarya</taxon>
        <taxon>Basidiomycota</taxon>
        <taxon>Agaricomycotina</taxon>
        <taxon>Agaricomycetes</taxon>
        <taxon>Agaricomycetidae</taxon>
        <taxon>Agaricales</taxon>
        <taxon>Marasmiineae</taxon>
        <taxon>Omphalotaceae</taxon>
        <taxon>Lentinula</taxon>
    </lineage>
</organism>
<keyword evidence="1" id="KW-0732">Signal</keyword>
<evidence type="ECO:0000313" key="2">
    <source>
        <dbReference type="EMBL" id="KAJ4478254.1"/>
    </source>
</evidence>
<sequence>MCLFYSFVTMNFTCLVLFLAVVVSGSTIPTGDSILPCAICPPIVIDGLPCILDSTSEVLLGLNLQCDYTDLLGSTTFSCSYLVSTISIPRYRLLTNDHG</sequence>
<dbReference type="OrthoDB" id="3008384at2759"/>
<keyword evidence="3" id="KW-1185">Reference proteome</keyword>
<dbReference type="EMBL" id="JAOTPV010000009">
    <property type="protein sequence ID" value="KAJ4478254.1"/>
    <property type="molecule type" value="Genomic_DNA"/>
</dbReference>
<dbReference type="Proteomes" id="UP001150266">
    <property type="component" value="Unassembled WGS sequence"/>
</dbReference>
<evidence type="ECO:0008006" key="4">
    <source>
        <dbReference type="Google" id="ProtNLM"/>
    </source>
</evidence>
<evidence type="ECO:0000313" key="3">
    <source>
        <dbReference type="Proteomes" id="UP001150266"/>
    </source>
</evidence>
<name>A0A9W9DMT0_9AGAR</name>
<reference evidence="2" key="1">
    <citation type="submission" date="2022-08" db="EMBL/GenBank/DDBJ databases">
        <title>A Global Phylogenomic Analysis of the Shiitake Genus Lentinula.</title>
        <authorList>
            <consortium name="DOE Joint Genome Institute"/>
            <person name="Sierra-Patev S."/>
            <person name="Min B."/>
            <person name="Naranjo-Ortiz M."/>
            <person name="Looney B."/>
            <person name="Konkel Z."/>
            <person name="Slot J.C."/>
            <person name="Sakamoto Y."/>
            <person name="Steenwyk J.L."/>
            <person name="Rokas A."/>
            <person name="Carro J."/>
            <person name="Camarero S."/>
            <person name="Ferreira P."/>
            <person name="Molpeceres G."/>
            <person name="Ruiz-Duenas F.J."/>
            <person name="Serrano A."/>
            <person name="Henrissat B."/>
            <person name="Drula E."/>
            <person name="Hughes K.W."/>
            <person name="Mata J.L."/>
            <person name="Ishikawa N.K."/>
            <person name="Vargas-Isla R."/>
            <person name="Ushijima S."/>
            <person name="Smith C.A."/>
            <person name="Ahrendt S."/>
            <person name="Andreopoulos W."/>
            <person name="He G."/>
            <person name="Labutti K."/>
            <person name="Lipzen A."/>
            <person name="Ng V."/>
            <person name="Riley R."/>
            <person name="Sandor L."/>
            <person name="Barry K."/>
            <person name="Martinez A.T."/>
            <person name="Xiao Y."/>
            <person name="Gibbons J.G."/>
            <person name="Terashima K."/>
            <person name="Grigoriev I.V."/>
            <person name="Hibbett D.S."/>
        </authorList>
    </citation>
    <scope>NUCLEOTIDE SEQUENCE</scope>
    <source>
        <strain evidence="2">JLM2183</strain>
    </source>
</reference>
<evidence type="ECO:0000256" key="1">
    <source>
        <dbReference type="SAM" id="SignalP"/>
    </source>
</evidence>
<gene>
    <name evidence="2" type="ORF">J3R30DRAFT_2881495</name>
</gene>
<protein>
    <recommendedName>
        <fullName evidence="4">Hydrophobin</fullName>
    </recommendedName>
</protein>
<dbReference type="AlphaFoldDB" id="A0A9W9DMT0"/>